<dbReference type="PANTHER" id="PTHR44757">
    <property type="entry name" value="DIGUANYLATE CYCLASE DGCP"/>
    <property type="match status" value="1"/>
</dbReference>
<comment type="cofactor">
    <cofactor evidence="1">
        <name>Mg(2+)</name>
        <dbReference type="ChEBI" id="CHEBI:18420"/>
    </cofactor>
</comment>
<dbReference type="InterPro" id="IPR029787">
    <property type="entry name" value="Nucleotide_cyclase"/>
</dbReference>
<dbReference type="GO" id="GO:0006355">
    <property type="term" value="P:regulation of DNA-templated transcription"/>
    <property type="evidence" value="ECO:0007669"/>
    <property type="project" value="InterPro"/>
</dbReference>
<dbReference type="Pfam" id="PF00563">
    <property type="entry name" value="EAL"/>
    <property type="match status" value="1"/>
</dbReference>
<dbReference type="InterPro" id="IPR000160">
    <property type="entry name" value="GGDEF_dom"/>
</dbReference>
<feature type="domain" description="EAL" evidence="6">
    <location>
        <begin position="444"/>
        <end position="697"/>
    </location>
</feature>
<dbReference type="InterPro" id="IPR001633">
    <property type="entry name" value="EAL_dom"/>
</dbReference>
<feature type="modified residue" description="4-aspartylphosphate" evidence="2">
    <location>
        <position position="54"/>
    </location>
</feature>
<evidence type="ECO:0000256" key="2">
    <source>
        <dbReference type="PROSITE-ProRule" id="PRU00169"/>
    </source>
</evidence>
<evidence type="ECO:0000259" key="7">
    <source>
        <dbReference type="PROSITE" id="PS50887"/>
    </source>
</evidence>
<dbReference type="InterPro" id="IPR052155">
    <property type="entry name" value="Biofilm_reg_signaling"/>
</dbReference>
<dbReference type="Gene3D" id="3.40.50.2300">
    <property type="match status" value="1"/>
</dbReference>
<dbReference type="InterPro" id="IPR035919">
    <property type="entry name" value="EAL_sf"/>
</dbReference>
<dbReference type="Pfam" id="PF00989">
    <property type="entry name" value="PAS"/>
    <property type="match status" value="1"/>
</dbReference>
<sequence>MEGTLKILVIDDDPGALAVLASGLEDLAQVSTAENGQEGLALAAISQPDIVLLDIELPDINGFDVCKRIKEQAYTKVPSVIFITSHHDYETERKALEMGGIDFITKPFDLTLCRARVNNHLQLKLQERAVISARRQIEEERQYLKVILNSIADAVIATDEEGKITFINPVAQRLTGWHKDSAIGLPIGEVMVISDATTNQPLPNPVEIALKEKRVVAMALNAKITNRLGREYRVEDSAAPIRDKQQNLVGCVIVFQDVTESIALATQMTHLANHDQLTGLPNRMLLHDRVLQSISRAQISRKSVALLLIDIDNFKYLNDALGHSVGDIVITQVAQRLEHLCDTETTLARVGGDEFVVMIPEINSHNVTDIVAMDIIEAIQEPFSISGEEHKLSVSVGISFYPTDSSNAEELMRHADTAMYRAKTTGKNRYCYFSTNLQLELNERVSIEKSLRTALENESLIVQYQPKYNLVSGTITGAEALVRLAGEDGSMIPPDKFIGFAEESGLIHELGRQVLQQSIQTAKKLERQGHPLKIAVNISAQQFHESDICNQLEDMLNEAALPSHLLELEVTESALMTDFEETRDILTQLSSLGISIALDDFGTGYSSLSYLRMFPLDILKIDRSFVKDMLADEQAKNIVDVIVHLAHSLGLKLVGEGIETAEQWETLKQINCEEGQGYYFSKPINENDFFSLLANEPQVV</sequence>
<dbReference type="AlphaFoldDB" id="A0A1M5LS62"/>
<dbReference type="CDD" id="cd01948">
    <property type="entry name" value="EAL"/>
    <property type="match status" value="1"/>
</dbReference>
<dbReference type="InterPro" id="IPR013767">
    <property type="entry name" value="PAS_fold"/>
</dbReference>
<dbReference type="Pfam" id="PF00072">
    <property type="entry name" value="Response_reg"/>
    <property type="match status" value="1"/>
</dbReference>
<dbReference type="OrthoDB" id="9816034at2"/>
<feature type="domain" description="PAC" evidence="5">
    <location>
        <begin position="218"/>
        <end position="270"/>
    </location>
</feature>
<dbReference type="InterPro" id="IPR000700">
    <property type="entry name" value="PAS-assoc_C"/>
</dbReference>
<gene>
    <name evidence="8" type="ORF">SAMN05216361_2768</name>
</gene>
<proteinExistence type="predicted"/>
<organism evidence="8 9">
    <name type="scientific">Marisediminitalea aggregata</name>
    <dbReference type="NCBI Taxonomy" id="634436"/>
    <lineage>
        <taxon>Bacteria</taxon>
        <taxon>Pseudomonadati</taxon>
        <taxon>Pseudomonadota</taxon>
        <taxon>Gammaproteobacteria</taxon>
        <taxon>Alteromonadales</taxon>
        <taxon>Alteromonadaceae</taxon>
        <taxon>Marisediminitalea</taxon>
    </lineage>
</organism>
<dbReference type="SUPFAM" id="SSF52172">
    <property type="entry name" value="CheY-like"/>
    <property type="match status" value="1"/>
</dbReference>
<dbReference type="Gene3D" id="3.30.450.20">
    <property type="entry name" value="PAS domain"/>
    <property type="match status" value="1"/>
</dbReference>
<feature type="domain" description="GGDEF" evidence="7">
    <location>
        <begin position="302"/>
        <end position="435"/>
    </location>
</feature>
<dbReference type="PANTHER" id="PTHR44757:SF2">
    <property type="entry name" value="BIOFILM ARCHITECTURE MAINTENANCE PROTEIN MBAA"/>
    <property type="match status" value="1"/>
</dbReference>
<dbReference type="SMART" id="SM00052">
    <property type="entry name" value="EAL"/>
    <property type="match status" value="1"/>
</dbReference>
<dbReference type="InterPro" id="IPR011006">
    <property type="entry name" value="CheY-like_superfamily"/>
</dbReference>
<dbReference type="CDD" id="cd01949">
    <property type="entry name" value="GGDEF"/>
    <property type="match status" value="1"/>
</dbReference>
<dbReference type="PROSITE" id="PS50883">
    <property type="entry name" value="EAL"/>
    <property type="match status" value="1"/>
</dbReference>
<evidence type="ECO:0000313" key="8">
    <source>
        <dbReference type="EMBL" id="SHG67835.1"/>
    </source>
</evidence>
<dbReference type="InterPro" id="IPR001789">
    <property type="entry name" value="Sig_transdc_resp-reg_receiver"/>
</dbReference>
<accession>A0A1M5LS62</accession>
<dbReference type="SUPFAM" id="SSF55073">
    <property type="entry name" value="Nucleotide cyclase"/>
    <property type="match status" value="1"/>
</dbReference>
<feature type="domain" description="Response regulatory" evidence="3">
    <location>
        <begin position="6"/>
        <end position="121"/>
    </location>
</feature>
<evidence type="ECO:0000259" key="5">
    <source>
        <dbReference type="PROSITE" id="PS50113"/>
    </source>
</evidence>
<dbReference type="InterPro" id="IPR035965">
    <property type="entry name" value="PAS-like_dom_sf"/>
</dbReference>
<dbReference type="PROSITE" id="PS50112">
    <property type="entry name" value="PAS"/>
    <property type="match status" value="1"/>
</dbReference>
<evidence type="ECO:0000256" key="1">
    <source>
        <dbReference type="ARBA" id="ARBA00001946"/>
    </source>
</evidence>
<dbReference type="SMART" id="SM00448">
    <property type="entry name" value="REC"/>
    <property type="match status" value="1"/>
</dbReference>
<dbReference type="Gene3D" id="3.20.20.450">
    <property type="entry name" value="EAL domain"/>
    <property type="match status" value="1"/>
</dbReference>
<dbReference type="RefSeq" id="WP_073323419.1">
    <property type="nucleotide sequence ID" value="NZ_FQWD01000004.1"/>
</dbReference>
<dbReference type="InterPro" id="IPR000014">
    <property type="entry name" value="PAS"/>
</dbReference>
<evidence type="ECO:0000259" key="4">
    <source>
        <dbReference type="PROSITE" id="PS50112"/>
    </source>
</evidence>
<dbReference type="SMART" id="SM00267">
    <property type="entry name" value="GGDEF"/>
    <property type="match status" value="1"/>
</dbReference>
<dbReference type="InterPro" id="IPR043128">
    <property type="entry name" value="Rev_trsase/Diguanyl_cyclase"/>
</dbReference>
<feature type="domain" description="PAS" evidence="4">
    <location>
        <begin position="140"/>
        <end position="184"/>
    </location>
</feature>
<dbReference type="SUPFAM" id="SSF141868">
    <property type="entry name" value="EAL domain-like"/>
    <property type="match status" value="1"/>
</dbReference>
<dbReference type="Gene3D" id="3.30.70.270">
    <property type="match status" value="1"/>
</dbReference>
<dbReference type="NCBIfam" id="TIGR00254">
    <property type="entry name" value="GGDEF"/>
    <property type="match status" value="1"/>
</dbReference>
<evidence type="ECO:0000259" key="6">
    <source>
        <dbReference type="PROSITE" id="PS50883"/>
    </source>
</evidence>
<dbReference type="PROSITE" id="PS50113">
    <property type="entry name" value="PAC"/>
    <property type="match status" value="1"/>
</dbReference>
<dbReference type="PROSITE" id="PS50110">
    <property type="entry name" value="RESPONSE_REGULATORY"/>
    <property type="match status" value="1"/>
</dbReference>
<dbReference type="NCBIfam" id="TIGR00229">
    <property type="entry name" value="sensory_box"/>
    <property type="match status" value="1"/>
</dbReference>
<dbReference type="EMBL" id="FQWD01000004">
    <property type="protein sequence ID" value="SHG67835.1"/>
    <property type="molecule type" value="Genomic_DNA"/>
</dbReference>
<dbReference type="STRING" id="634436.SAMN05216361_2768"/>
<dbReference type="Proteomes" id="UP000184520">
    <property type="component" value="Unassembled WGS sequence"/>
</dbReference>
<dbReference type="SMART" id="SM00091">
    <property type="entry name" value="PAS"/>
    <property type="match status" value="1"/>
</dbReference>
<dbReference type="SUPFAM" id="SSF55785">
    <property type="entry name" value="PYP-like sensor domain (PAS domain)"/>
    <property type="match status" value="1"/>
</dbReference>
<reference evidence="9" key="1">
    <citation type="submission" date="2016-11" db="EMBL/GenBank/DDBJ databases">
        <authorList>
            <person name="Varghese N."/>
            <person name="Submissions S."/>
        </authorList>
    </citation>
    <scope>NUCLEOTIDE SEQUENCE [LARGE SCALE GENOMIC DNA]</scope>
    <source>
        <strain evidence="9">CGMCC 1.8995</strain>
    </source>
</reference>
<name>A0A1M5LS62_9ALTE</name>
<evidence type="ECO:0000259" key="3">
    <source>
        <dbReference type="PROSITE" id="PS50110"/>
    </source>
</evidence>
<dbReference type="GO" id="GO:0000160">
    <property type="term" value="P:phosphorelay signal transduction system"/>
    <property type="evidence" value="ECO:0007669"/>
    <property type="project" value="InterPro"/>
</dbReference>
<dbReference type="Pfam" id="PF00990">
    <property type="entry name" value="GGDEF"/>
    <property type="match status" value="1"/>
</dbReference>
<dbReference type="CDD" id="cd00130">
    <property type="entry name" value="PAS"/>
    <property type="match status" value="1"/>
</dbReference>
<keyword evidence="9" id="KW-1185">Reference proteome</keyword>
<dbReference type="PROSITE" id="PS50887">
    <property type="entry name" value="GGDEF"/>
    <property type="match status" value="1"/>
</dbReference>
<dbReference type="GO" id="GO:0003824">
    <property type="term" value="F:catalytic activity"/>
    <property type="evidence" value="ECO:0007669"/>
    <property type="project" value="UniProtKB-ARBA"/>
</dbReference>
<dbReference type="FunFam" id="3.30.70.270:FF:000001">
    <property type="entry name" value="Diguanylate cyclase domain protein"/>
    <property type="match status" value="1"/>
</dbReference>
<evidence type="ECO:0000313" key="9">
    <source>
        <dbReference type="Proteomes" id="UP000184520"/>
    </source>
</evidence>
<protein>
    <submittedName>
        <fullName evidence="8">PAS domain S-box-containing protein/diguanylate cyclase (GGDEF) domain-containing protein</fullName>
    </submittedName>
</protein>
<keyword evidence="2" id="KW-0597">Phosphoprotein</keyword>